<reference evidence="2" key="1">
    <citation type="journal article" date="2020" name="Nature">
        <title>Giant virus diversity and host interactions through global metagenomics.</title>
        <authorList>
            <person name="Schulz F."/>
            <person name="Roux S."/>
            <person name="Paez-Espino D."/>
            <person name="Jungbluth S."/>
            <person name="Walsh D.A."/>
            <person name="Denef V.J."/>
            <person name="McMahon K.D."/>
            <person name="Konstantinidis K.T."/>
            <person name="Eloe-Fadrosh E.A."/>
            <person name="Kyrpides N.C."/>
            <person name="Woyke T."/>
        </authorList>
    </citation>
    <scope>NUCLEOTIDE SEQUENCE</scope>
    <source>
        <strain evidence="2">GVMAG-S-3300013006-138</strain>
    </source>
</reference>
<dbReference type="AlphaFoldDB" id="A0A6C0KMK2"/>
<dbReference type="EMBL" id="MN740929">
    <property type="protein sequence ID" value="QHU18401.1"/>
    <property type="molecule type" value="Genomic_DNA"/>
</dbReference>
<organism evidence="2">
    <name type="scientific">viral metagenome</name>
    <dbReference type="NCBI Taxonomy" id="1070528"/>
    <lineage>
        <taxon>unclassified sequences</taxon>
        <taxon>metagenomes</taxon>
        <taxon>organismal metagenomes</taxon>
    </lineage>
</organism>
<keyword evidence="1" id="KW-0175">Coiled coil</keyword>
<evidence type="ECO:0000256" key="1">
    <source>
        <dbReference type="SAM" id="Coils"/>
    </source>
</evidence>
<sequence length="216" mass="25342">MYKISHEISSVHIDVSKYDAIISIGNKCPSAMILRELKIYKEAYPFDCIPTTPKLILKYLKNQEDFFPSKNVVSTADGVWFGHYDINEKYEETIEKFKRRFTRLLNALEEKKKILFVYTSEADFYNEMGNRYNDNYAELLNIQEYIKNKYNYDNFSILAVHTNKQYSNTEGIFNFTMHVDDGLCSDNGETHHLEICILYRGILKSLLAYIFGIPDN</sequence>
<evidence type="ECO:0000313" key="2">
    <source>
        <dbReference type="EMBL" id="QHU18401.1"/>
    </source>
</evidence>
<feature type="coiled-coil region" evidence="1">
    <location>
        <begin position="87"/>
        <end position="114"/>
    </location>
</feature>
<name>A0A6C0KMK2_9ZZZZ</name>
<proteinExistence type="predicted"/>
<protein>
    <submittedName>
        <fullName evidence="2">Uncharacterized protein</fullName>
    </submittedName>
</protein>
<accession>A0A6C0KMK2</accession>